<dbReference type="Proteomes" id="UP000009145">
    <property type="component" value="Chromosome"/>
</dbReference>
<gene>
    <name evidence="1" type="ordered locus">Q7C_1473</name>
</gene>
<proteinExistence type="predicted"/>
<dbReference type="STRING" id="754477.Q7C_1473"/>
<evidence type="ECO:0000313" key="2">
    <source>
        <dbReference type="Proteomes" id="UP000009145"/>
    </source>
</evidence>
<dbReference type="EMBL" id="CP003380">
    <property type="protein sequence ID" value="AFJ02622.1"/>
    <property type="molecule type" value="Genomic_DNA"/>
</dbReference>
<dbReference type="eggNOG" id="ENOG5031C29">
    <property type="taxonomic scope" value="Bacteria"/>
</dbReference>
<dbReference type="PATRIC" id="fig|754477.3.peg.1453"/>
<sequence>MIKSKPEPKDFEKQSVQYLIQALDLIRSNEENFEFIEDCDVRKEDYWEYHQGILNNSLTLLFLSLENYLKKEICRVSPLLLLAGEPKKWGSAKESKKFSELFIHQFDDLLVLYQELGLGELTPQTKTKLEDLRIKRNQITHGVTEGILTPNYVIETFYTVAVHIWGPRKWWDQLKNHVFNEPLFGIYDSDHEKASVTTYVEFLVSYLGKAKSGEMLGVNLKQRNYYCPSCHYWLNHEYDVTDSNYAILSPNTPTSKNLYCVVCDQNYEVERENCQVPDCKGNVIGGDGYCLTCWSEQDENR</sequence>
<dbReference type="HOGENOM" id="CLU_075052_0_0_6"/>
<keyword evidence="2" id="KW-1185">Reference proteome</keyword>
<organism evidence="1 2">
    <name type="scientific">Methylophaga frappieri (strain ATCC BAA-2434 / DSM 25690 / JAM7)</name>
    <dbReference type="NCBI Taxonomy" id="754477"/>
    <lineage>
        <taxon>Bacteria</taxon>
        <taxon>Pseudomonadati</taxon>
        <taxon>Pseudomonadota</taxon>
        <taxon>Gammaproteobacteria</taxon>
        <taxon>Thiotrichales</taxon>
        <taxon>Piscirickettsiaceae</taxon>
        <taxon>Methylophaga</taxon>
    </lineage>
</organism>
<protein>
    <submittedName>
        <fullName evidence="1">Uncharacterized protein</fullName>
    </submittedName>
</protein>
<accession>I1YI79</accession>
<name>I1YI79_METFJ</name>
<evidence type="ECO:0000313" key="1">
    <source>
        <dbReference type="EMBL" id="AFJ02622.1"/>
    </source>
</evidence>
<dbReference type="KEGG" id="mec:Q7C_1473"/>
<dbReference type="RefSeq" id="WP_014704042.1">
    <property type="nucleotide sequence ID" value="NC_017856.1"/>
</dbReference>
<dbReference type="OrthoDB" id="1234180at2"/>
<reference evidence="1 2" key="1">
    <citation type="journal article" date="2012" name="J. Bacteriol.">
        <title>Complete genome sequences of Methylophaga sp. strain JAM1 and Methylophaga sp. strain JAM7.</title>
        <authorList>
            <person name="Villeneuve C."/>
            <person name="Martineau C."/>
            <person name="Mauffrey F."/>
            <person name="Villemur R."/>
        </authorList>
    </citation>
    <scope>NUCLEOTIDE SEQUENCE [LARGE SCALE GENOMIC DNA]</scope>
    <source>
        <strain evidence="1 2">JAM7</strain>
    </source>
</reference>
<dbReference type="AlphaFoldDB" id="I1YI79"/>